<evidence type="ECO:0000313" key="4">
    <source>
        <dbReference type="Proteomes" id="UP000013521"/>
    </source>
</evidence>
<dbReference type="PROSITE" id="PS00108">
    <property type="entry name" value="PROTEIN_KINASE_ST"/>
    <property type="match status" value="1"/>
</dbReference>
<dbReference type="Proteomes" id="UP000013521">
    <property type="component" value="Unassembled WGS sequence"/>
</dbReference>
<dbReference type="AlphaFoldDB" id="R1GQ66"/>
<dbReference type="PANTHER" id="PTHR44167">
    <property type="entry name" value="OVARIAN-SPECIFIC SERINE/THREONINE-PROTEIN KINASE LOK-RELATED"/>
    <property type="match status" value="1"/>
</dbReference>
<dbReference type="CDD" id="cd00180">
    <property type="entry name" value="PKc"/>
    <property type="match status" value="1"/>
</dbReference>
<keyword evidence="3" id="KW-0418">Kinase</keyword>
<dbReference type="GO" id="GO:0005737">
    <property type="term" value="C:cytoplasm"/>
    <property type="evidence" value="ECO:0007669"/>
    <property type="project" value="TreeGrafter"/>
</dbReference>
<dbReference type="STRING" id="1287680.R1GQ66"/>
<dbReference type="eggNOG" id="KOG0032">
    <property type="taxonomic scope" value="Eukaryota"/>
</dbReference>
<feature type="region of interest" description="Disordered" evidence="1">
    <location>
        <begin position="183"/>
        <end position="225"/>
    </location>
</feature>
<evidence type="ECO:0000256" key="1">
    <source>
        <dbReference type="SAM" id="MobiDB-lite"/>
    </source>
</evidence>
<dbReference type="PROSITE" id="PS50011">
    <property type="entry name" value="PROTEIN_KINASE_DOM"/>
    <property type="match status" value="1"/>
</dbReference>
<dbReference type="HOGENOM" id="CLU_000288_63_0_1"/>
<dbReference type="OMA" id="RWIRERC"/>
<dbReference type="SMART" id="SM00220">
    <property type="entry name" value="S_TKc"/>
    <property type="match status" value="1"/>
</dbReference>
<sequence>MSPTKINRQPSPETTIESRRTEYLREWRPGATLGRGGTARCVLMVREAVAKIISQQYDEHSRPLTPHEFTVGRLLKRDDHNHADLIVDMFEWYPDTPSPGECTILMPRATGDLHRWIRERCQDPNGTARTPDEGLLRHIFLDLAKAVAFMHSRSELRPSIVHRDIKPGNVLVFTDPDSPDLPTLRLADLGSAREVGASRSSDGEDEGSSDGKNEGSIFTPGYTPPEFEDGEDWATSCDVFSLGATIHYCVFRRTPYIGLGDTVAGLPDHHTEDPVLEPVSLRGRSWHEDSDGPMLPFSNGLADILASTLDRDPDRRPSAASLIRLLGELRPIRSRRVVTSEQVEFEPEWV</sequence>
<organism evidence="3 4">
    <name type="scientific">Botryosphaeria parva (strain UCR-NP2)</name>
    <name type="common">Grapevine canker fungus</name>
    <name type="synonym">Neofusicoccum parvum</name>
    <dbReference type="NCBI Taxonomy" id="1287680"/>
    <lineage>
        <taxon>Eukaryota</taxon>
        <taxon>Fungi</taxon>
        <taxon>Dikarya</taxon>
        <taxon>Ascomycota</taxon>
        <taxon>Pezizomycotina</taxon>
        <taxon>Dothideomycetes</taxon>
        <taxon>Dothideomycetes incertae sedis</taxon>
        <taxon>Botryosphaeriales</taxon>
        <taxon>Botryosphaeriaceae</taxon>
        <taxon>Neofusicoccum</taxon>
    </lineage>
</organism>
<evidence type="ECO:0000259" key="2">
    <source>
        <dbReference type="PROSITE" id="PS50011"/>
    </source>
</evidence>
<dbReference type="EMBL" id="KB916243">
    <property type="protein sequence ID" value="EOD48089.1"/>
    <property type="molecule type" value="Genomic_DNA"/>
</dbReference>
<dbReference type="InterPro" id="IPR011009">
    <property type="entry name" value="Kinase-like_dom_sf"/>
</dbReference>
<dbReference type="OrthoDB" id="310217at2759"/>
<proteinExistence type="predicted"/>
<dbReference type="KEGG" id="npa:UCRNP2_5163"/>
<dbReference type="GO" id="GO:0044773">
    <property type="term" value="P:mitotic DNA damage checkpoint signaling"/>
    <property type="evidence" value="ECO:0007669"/>
    <property type="project" value="TreeGrafter"/>
</dbReference>
<gene>
    <name evidence="3" type="ORF">UCRNP2_5163</name>
</gene>
<dbReference type="SUPFAM" id="SSF56112">
    <property type="entry name" value="Protein kinase-like (PK-like)"/>
    <property type="match status" value="1"/>
</dbReference>
<dbReference type="InterPro" id="IPR000719">
    <property type="entry name" value="Prot_kinase_dom"/>
</dbReference>
<dbReference type="PANTHER" id="PTHR44167:SF24">
    <property type="entry name" value="SERINE_THREONINE-PROTEIN KINASE CHK2"/>
    <property type="match status" value="1"/>
</dbReference>
<reference evidence="4" key="1">
    <citation type="journal article" date="2013" name="Genome Announc.">
        <title>Draft genome sequence of Neofusicoccum parvum isolate UCR-NP2, a fungal vascular pathogen associated with grapevine cankers.</title>
        <authorList>
            <person name="Blanco-Ulate B."/>
            <person name="Rolshausen P."/>
            <person name="Cantu D."/>
        </authorList>
    </citation>
    <scope>NUCLEOTIDE SEQUENCE [LARGE SCALE GENOMIC DNA]</scope>
    <source>
        <strain evidence="4">UCR-NP2</strain>
    </source>
</reference>
<keyword evidence="3" id="KW-0808">Transferase</keyword>
<dbReference type="Gene3D" id="1.10.510.10">
    <property type="entry name" value="Transferase(Phosphotransferase) domain 1"/>
    <property type="match status" value="1"/>
</dbReference>
<dbReference type="GO" id="GO:0004674">
    <property type="term" value="F:protein serine/threonine kinase activity"/>
    <property type="evidence" value="ECO:0007669"/>
    <property type="project" value="TreeGrafter"/>
</dbReference>
<protein>
    <submittedName>
        <fullName evidence="3">Putative serine threonine protein kinase protein</fullName>
    </submittedName>
</protein>
<name>R1GQ66_BOTPV</name>
<dbReference type="Pfam" id="PF00069">
    <property type="entry name" value="Pkinase"/>
    <property type="match status" value="1"/>
</dbReference>
<dbReference type="GO" id="GO:0005524">
    <property type="term" value="F:ATP binding"/>
    <property type="evidence" value="ECO:0007669"/>
    <property type="project" value="InterPro"/>
</dbReference>
<evidence type="ECO:0000313" key="3">
    <source>
        <dbReference type="EMBL" id="EOD48089.1"/>
    </source>
</evidence>
<accession>R1GQ66</accession>
<dbReference type="InterPro" id="IPR008271">
    <property type="entry name" value="Ser/Thr_kinase_AS"/>
</dbReference>
<dbReference type="GO" id="GO:0005634">
    <property type="term" value="C:nucleus"/>
    <property type="evidence" value="ECO:0007669"/>
    <property type="project" value="TreeGrafter"/>
</dbReference>
<feature type="domain" description="Protein kinase" evidence="2">
    <location>
        <begin position="27"/>
        <end position="333"/>
    </location>
</feature>